<protein>
    <submittedName>
        <fullName evidence="1">Uncharacterized protein</fullName>
    </submittedName>
</protein>
<dbReference type="EMBL" id="KL367476">
    <property type="protein sequence ID" value="KFD72742.1"/>
    <property type="molecule type" value="Genomic_DNA"/>
</dbReference>
<sequence length="52" mass="5765">MKYVYNRLLFLDQSVCSRGKVGILVSDFAEQLCLNFVAAVLKVASSGAIRNR</sequence>
<proteinExistence type="predicted"/>
<name>A0A085NTE6_9BILA</name>
<gene>
    <name evidence="1" type="ORF">M514_15146</name>
</gene>
<reference evidence="1" key="1">
    <citation type="journal article" date="2014" name="Nat. Genet.">
        <title>Genome and transcriptome of the porcine whipworm Trichuris suis.</title>
        <authorList>
            <person name="Jex A.R."/>
            <person name="Nejsum P."/>
            <person name="Schwarz E.M."/>
            <person name="Hu L."/>
            <person name="Young N.D."/>
            <person name="Hall R.S."/>
            <person name="Korhonen P.K."/>
            <person name="Liao S."/>
            <person name="Thamsborg S."/>
            <person name="Xia J."/>
            <person name="Xu P."/>
            <person name="Wang S."/>
            <person name="Scheerlinck J.P."/>
            <person name="Hofmann A."/>
            <person name="Sternberg P.W."/>
            <person name="Wang J."/>
            <person name="Gasser R.B."/>
        </authorList>
    </citation>
    <scope>NUCLEOTIDE SEQUENCE [LARGE SCALE GENOMIC DNA]</scope>
    <source>
        <strain evidence="1">DCEP-RM93F</strain>
    </source>
</reference>
<accession>A0A085NTE6</accession>
<organism evidence="1">
    <name type="scientific">Trichuris suis</name>
    <name type="common">pig whipworm</name>
    <dbReference type="NCBI Taxonomy" id="68888"/>
    <lineage>
        <taxon>Eukaryota</taxon>
        <taxon>Metazoa</taxon>
        <taxon>Ecdysozoa</taxon>
        <taxon>Nematoda</taxon>
        <taxon>Enoplea</taxon>
        <taxon>Dorylaimia</taxon>
        <taxon>Trichinellida</taxon>
        <taxon>Trichuridae</taxon>
        <taxon>Trichuris</taxon>
    </lineage>
</organism>
<dbReference type="AlphaFoldDB" id="A0A085NTE6"/>
<dbReference type="Proteomes" id="UP000030758">
    <property type="component" value="Unassembled WGS sequence"/>
</dbReference>
<evidence type="ECO:0000313" key="1">
    <source>
        <dbReference type="EMBL" id="KFD72742.1"/>
    </source>
</evidence>